<evidence type="ECO:0000313" key="1">
    <source>
        <dbReference type="EMBL" id="KAI5663526.1"/>
    </source>
</evidence>
<evidence type="ECO:0000313" key="2">
    <source>
        <dbReference type="Proteomes" id="UP001060085"/>
    </source>
</evidence>
<protein>
    <submittedName>
        <fullName evidence="1">Uncharacterized protein</fullName>
    </submittedName>
</protein>
<dbReference type="EMBL" id="CM044705">
    <property type="protein sequence ID" value="KAI5663526.1"/>
    <property type="molecule type" value="Genomic_DNA"/>
</dbReference>
<keyword evidence="2" id="KW-1185">Reference proteome</keyword>
<dbReference type="Proteomes" id="UP001060085">
    <property type="component" value="Linkage Group LG05"/>
</dbReference>
<organism evidence="1 2">
    <name type="scientific">Catharanthus roseus</name>
    <name type="common">Madagascar periwinkle</name>
    <name type="synonym">Vinca rosea</name>
    <dbReference type="NCBI Taxonomy" id="4058"/>
    <lineage>
        <taxon>Eukaryota</taxon>
        <taxon>Viridiplantae</taxon>
        <taxon>Streptophyta</taxon>
        <taxon>Embryophyta</taxon>
        <taxon>Tracheophyta</taxon>
        <taxon>Spermatophyta</taxon>
        <taxon>Magnoliopsida</taxon>
        <taxon>eudicotyledons</taxon>
        <taxon>Gunneridae</taxon>
        <taxon>Pentapetalae</taxon>
        <taxon>asterids</taxon>
        <taxon>lamiids</taxon>
        <taxon>Gentianales</taxon>
        <taxon>Apocynaceae</taxon>
        <taxon>Rauvolfioideae</taxon>
        <taxon>Vinceae</taxon>
        <taxon>Catharanthinae</taxon>
        <taxon>Catharanthus</taxon>
    </lineage>
</organism>
<gene>
    <name evidence="1" type="ORF">M9H77_22849</name>
</gene>
<name>A0ACC0AVM9_CATRO</name>
<accession>A0ACC0AVM9</accession>
<proteinExistence type="predicted"/>
<reference evidence="2" key="1">
    <citation type="journal article" date="2023" name="Nat. Plants">
        <title>Single-cell RNA sequencing provides a high-resolution roadmap for understanding the multicellular compartmentation of specialized metabolism.</title>
        <authorList>
            <person name="Sun S."/>
            <person name="Shen X."/>
            <person name="Li Y."/>
            <person name="Li Y."/>
            <person name="Wang S."/>
            <person name="Li R."/>
            <person name="Zhang H."/>
            <person name="Shen G."/>
            <person name="Guo B."/>
            <person name="Wei J."/>
            <person name="Xu J."/>
            <person name="St-Pierre B."/>
            <person name="Chen S."/>
            <person name="Sun C."/>
        </authorList>
    </citation>
    <scope>NUCLEOTIDE SEQUENCE [LARGE SCALE GENOMIC DNA]</scope>
</reference>
<sequence>MQRDPNRDKEGAHSERQTSLTLIVAKELSFYKEKLATKQQLFAKDFQPIVCLDKEESLSSDDEENEPRDYIHSVKLSRVDKERIDNKLCITTRIWQPDFHPVTEKISITAIWARLLGLQLDYYDKCILNKIGNLLGKLLRVDTKTAYHERGCYARVCIQVDLDKPFCSGHDIMISESGDQPDVLVGATSRIPALLVWSWAKTKTPSENARVLRG</sequence>
<comment type="caution">
    <text evidence="1">The sequence shown here is derived from an EMBL/GenBank/DDBJ whole genome shotgun (WGS) entry which is preliminary data.</text>
</comment>